<accession>A0A5R9GF83</accession>
<protein>
    <submittedName>
        <fullName evidence="1">Uncharacterized protein</fullName>
    </submittedName>
</protein>
<organism evidence="1 2">
    <name type="scientific">Paenibacillus antri</name>
    <dbReference type="NCBI Taxonomy" id="2582848"/>
    <lineage>
        <taxon>Bacteria</taxon>
        <taxon>Bacillati</taxon>
        <taxon>Bacillota</taxon>
        <taxon>Bacilli</taxon>
        <taxon>Bacillales</taxon>
        <taxon>Paenibacillaceae</taxon>
        <taxon>Paenibacillus</taxon>
    </lineage>
</organism>
<name>A0A5R9GF83_9BACL</name>
<sequence length="113" mass="12847">MTLTGDLGKLEFAASHLGASLSLAKAKQAAVPIDLSPEVETWNEANVPTEELFRPWRVTERNEVWKWIDRIRDRKATREATYADAPTFLDGYYVQSVMDAVMESAERKCWKAV</sequence>
<dbReference type="EMBL" id="VCIW01000007">
    <property type="protein sequence ID" value="TLS51894.1"/>
    <property type="molecule type" value="Genomic_DNA"/>
</dbReference>
<dbReference type="Gene3D" id="3.30.360.10">
    <property type="entry name" value="Dihydrodipicolinate Reductase, domain 2"/>
    <property type="match status" value="1"/>
</dbReference>
<comment type="caution">
    <text evidence="1">The sequence shown here is derived from an EMBL/GenBank/DDBJ whole genome shotgun (WGS) entry which is preliminary data.</text>
</comment>
<reference evidence="1 2" key="1">
    <citation type="submission" date="2019-05" db="EMBL/GenBank/DDBJ databases">
        <authorList>
            <person name="Narsing Rao M.P."/>
            <person name="Li W.J."/>
        </authorList>
    </citation>
    <scope>NUCLEOTIDE SEQUENCE [LARGE SCALE GENOMIC DNA]</scope>
    <source>
        <strain evidence="1 2">SYSU_K30003</strain>
    </source>
</reference>
<keyword evidence="2" id="KW-1185">Reference proteome</keyword>
<proteinExistence type="predicted"/>
<evidence type="ECO:0000313" key="2">
    <source>
        <dbReference type="Proteomes" id="UP000309676"/>
    </source>
</evidence>
<evidence type="ECO:0000313" key="1">
    <source>
        <dbReference type="EMBL" id="TLS51894.1"/>
    </source>
</evidence>
<dbReference type="AlphaFoldDB" id="A0A5R9GF83"/>
<dbReference type="Proteomes" id="UP000309676">
    <property type="component" value="Unassembled WGS sequence"/>
</dbReference>
<gene>
    <name evidence="1" type="ORF">FE782_13410</name>
</gene>